<dbReference type="PROSITE" id="PS01187">
    <property type="entry name" value="EGF_CA"/>
    <property type="match status" value="1"/>
</dbReference>
<evidence type="ECO:0000256" key="1">
    <source>
        <dbReference type="ARBA" id="ARBA00023157"/>
    </source>
</evidence>
<evidence type="ECO:0000259" key="2">
    <source>
        <dbReference type="SMART" id="SM00179"/>
    </source>
</evidence>
<dbReference type="Gene3D" id="2.10.25.10">
    <property type="entry name" value="Laminin"/>
    <property type="match status" value="1"/>
</dbReference>
<dbReference type="GO" id="GO:0005509">
    <property type="term" value="F:calcium ion binding"/>
    <property type="evidence" value="ECO:0007669"/>
    <property type="project" value="InterPro"/>
</dbReference>
<proteinExistence type="predicted"/>
<name>A0A5J9TGM8_9POAL</name>
<dbReference type="CDD" id="cd00054">
    <property type="entry name" value="EGF_CA"/>
    <property type="match status" value="1"/>
</dbReference>
<dbReference type="Gramene" id="TVU10472">
    <property type="protein sequence ID" value="TVU10472"/>
    <property type="gene ID" value="EJB05_44006"/>
</dbReference>
<dbReference type="PANTHER" id="PTHR33491">
    <property type="entry name" value="OSJNBA0016N04.9 PROTEIN"/>
    <property type="match status" value="1"/>
</dbReference>
<feature type="non-terminal residue" evidence="3">
    <location>
        <position position="1"/>
    </location>
</feature>
<comment type="caution">
    <text evidence="3">The sequence shown here is derived from an EMBL/GenBank/DDBJ whole genome shotgun (WGS) entry which is preliminary data.</text>
</comment>
<dbReference type="InterPro" id="IPR018097">
    <property type="entry name" value="EGF_Ca-bd_CS"/>
</dbReference>
<dbReference type="InterPro" id="IPR001881">
    <property type="entry name" value="EGF-like_Ca-bd_dom"/>
</dbReference>
<protein>
    <recommendedName>
        <fullName evidence="2">EGF-like calcium-binding domain-containing protein</fullName>
    </recommendedName>
</protein>
<keyword evidence="1" id="KW-1015">Disulfide bond</keyword>
<organism evidence="3 4">
    <name type="scientific">Eragrostis curvula</name>
    <name type="common">weeping love grass</name>
    <dbReference type="NCBI Taxonomy" id="38414"/>
    <lineage>
        <taxon>Eukaryota</taxon>
        <taxon>Viridiplantae</taxon>
        <taxon>Streptophyta</taxon>
        <taxon>Embryophyta</taxon>
        <taxon>Tracheophyta</taxon>
        <taxon>Spermatophyta</taxon>
        <taxon>Magnoliopsida</taxon>
        <taxon>Liliopsida</taxon>
        <taxon>Poales</taxon>
        <taxon>Poaceae</taxon>
        <taxon>PACMAD clade</taxon>
        <taxon>Chloridoideae</taxon>
        <taxon>Eragrostideae</taxon>
        <taxon>Eragrostidinae</taxon>
        <taxon>Eragrostis</taxon>
    </lineage>
</organism>
<reference evidence="3 4" key="1">
    <citation type="journal article" date="2019" name="Sci. Rep.">
        <title>A high-quality genome of Eragrostis curvula grass provides insights into Poaceae evolution and supports new strategies to enhance forage quality.</title>
        <authorList>
            <person name="Carballo J."/>
            <person name="Santos B.A.C.M."/>
            <person name="Zappacosta D."/>
            <person name="Garbus I."/>
            <person name="Selva J.P."/>
            <person name="Gallo C.A."/>
            <person name="Diaz A."/>
            <person name="Albertini E."/>
            <person name="Caccamo M."/>
            <person name="Echenique V."/>
        </authorList>
    </citation>
    <scope>NUCLEOTIDE SEQUENCE [LARGE SCALE GENOMIC DNA]</scope>
    <source>
        <strain evidence="4">cv. Victoria</strain>
        <tissue evidence="3">Leaf</tissue>
    </source>
</reference>
<keyword evidence="4" id="KW-1185">Reference proteome</keyword>
<dbReference type="AlphaFoldDB" id="A0A5J9TGM8"/>
<sequence>MVNGADNITFAGLNVTFAPMFAGGHYRMSYFYNELVLFGCQVLATLVAGNIRFVRDGGNPKVAGCASFCSGGRSYPRQGSDSTASDAEEGWLDMEDWKKNQQPEDEPKNDIPLILRWDIMQGVALADSEKHDPYILMGTKRPRDVASLCKSNNSRCSWDVEVFMCECNMGYDGNPYVAGGCRDIDECKHQQDNGCFGECTNTEGWFECRCPCGTYGNPTVRGGCVNSSAGQPSFACF</sequence>
<dbReference type="Proteomes" id="UP000324897">
    <property type="component" value="Chromosome 3"/>
</dbReference>
<evidence type="ECO:0000313" key="3">
    <source>
        <dbReference type="EMBL" id="TVU10472.1"/>
    </source>
</evidence>
<dbReference type="OrthoDB" id="4062651at2759"/>
<feature type="domain" description="EGF-like calcium-binding" evidence="2">
    <location>
        <begin position="183"/>
        <end position="225"/>
    </location>
</feature>
<dbReference type="EMBL" id="RWGY01000039">
    <property type="protein sequence ID" value="TVU10472.1"/>
    <property type="molecule type" value="Genomic_DNA"/>
</dbReference>
<dbReference type="SMART" id="SM00179">
    <property type="entry name" value="EGF_CA"/>
    <property type="match status" value="1"/>
</dbReference>
<gene>
    <name evidence="3" type="ORF">EJB05_44006</name>
</gene>
<evidence type="ECO:0000313" key="4">
    <source>
        <dbReference type="Proteomes" id="UP000324897"/>
    </source>
</evidence>
<accession>A0A5J9TGM8</accession>